<protein>
    <submittedName>
        <fullName evidence="1">Uncharacterized protein</fullName>
    </submittedName>
</protein>
<comment type="caution">
    <text evidence="1">The sequence shown here is derived from an EMBL/GenBank/DDBJ whole genome shotgun (WGS) entry which is preliminary data.</text>
</comment>
<proteinExistence type="predicted"/>
<evidence type="ECO:0000313" key="2">
    <source>
        <dbReference type="Proteomes" id="UP001589858"/>
    </source>
</evidence>
<gene>
    <name evidence="1" type="ORF">ACFFF8_02530</name>
</gene>
<evidence type="ECO:0000313" key="1">
    <source>
        <dbReference type="EMBL" id="MFC0683466.1"/>
    </source>
</evidence>
<dbReference type="Proteomes" id="UP001589858">
    <property type="component" value="Unassembled WGS sequence"/>
</dbReference>
<name>A0ABV6S2L6_9SPHN</name>
<dbReference type="RefSeq" id="WP_125990043.1">
    <property type="nucleotide sequence ID" value="NZ_JAPCWC010000035.1"/>
</dbReference>
<reference evidence="1 2" key="1">
    <citation type="submission" date="2024-09" db="EMBL/GenBank/DDBJ databases">
        <authorList>
            <person name="Sun Q."/>
            <person name="Mori K."/>
        </authorList>
    </citation>
    <scope>NUCLEOTIDE SEQUENCE [LARGE SCALE GENOMIC DNA]</scope>
    <source>
        <strain evidence="1 2">CICC 11035S</strain>
    </source>
</reference>
<sequence>MTSIRILHRDPAGKVFDGGVEFGLEQFAGQVPMVGDTILDPGVLQGQDRHMPQNRSIWTVVGRVFNPRDREDTVALIVESRDGNLADEAFA</sequence>
<keyword evidence="2" id="KW-1185">Reference proteome</keyword>
<dbReference type="EMBL" id="JBHLTM010000012">
    <property type="protein sequence ID" value="MFC0683466.1"/>
    <property type="molecule type" value="Genomic_DNA"/>
</dbReference>
<accession>A0ABV6S2L6</accession>
<organism evidence="1 2">
    <name type="scientific">Novosphingobium clariflavum</name>
    <dbReference type="NCBI Taxonomy" id="2029884"/>
    <lineage>
        <taxon>Bacteria</taxon>
        <taxon>Pseudomonadati</taxon>
        <taxon>Pseudomonadota</taxon>
        <taxon>Alphaproteobacteria</taxon>
        <taxon>Sphingomonadales</taxon>
        <taxon>Sphingomonadaceae</taxon>
        <taxon>Novosphingobium</taxon>
    </lineage>
</organism>